<organism evidence="1 2">
    <name type="scientific">Candidatus Falkowbacteria bacterium RIFOXYC2_FULL_48_21</name>
    <dbReference type="NCBI Taxonomy" id="1798005"/>
    <lineage>
        <taxon>Bacteria</taxon>
        <taxon>Candidatus Falkowiibacteriota</taxon>
    </lineage>
</organism>
<sequence length="428" mass="48295">MRTILDLHLHSKYSRATSPQMQVDTLDLWARKKGINILATGDFTHPQYLRELKDKLIEDGSGLLHLKVVFRDSVPTTYNLLPTSFVLSGEIACIYKDKGQTRRLHLCVLAPDFATVDKINATLNKYGCNLKSDGRPIIGLSAKMLAEVCFEANENTLVIPAHAWTPWFAIFGSKSGYDSIEECYEELTPRIYAIETGLSSDPAMNWRLSQLDNITLLSNSDAHSPLNIGREANVFDMAERTYDEMAGIIKSKDKKKFLYTVEFYPQEGRYHVNGHAKCKFSCSPQDSKKKYQNICPVCKKELTLGVEHRVDDLADRALGFKPANAVPYRSLVPLHEIVAECLQQGKATKRAQALYEKMLAQKTEFAILLDLTREEIAAISNDLVAEAITRVREGNIVVKPGYDGEYGMVKVFNDAEIKKWIPKQRKLI</sequence>
<dbReference type="AlphaFoldDB" id="A0A1F5T783"/>
<dbReference type="Gene3D" id="3.20.20.140">
    <property type="entry name" value="Metal-dependent hydrolases"/>
    <property type="match status" value="1"/>
</dbReference>
<comment type="caution">
    <text evidence="1">The sequence shown here is derived from an EMBL/GenBank/DDBJ whole genome shotgun (WGS) entry which is preliminary data.</text>
</comment>
<dbReference type="EMBL" id="MFGM01000071">
    <property type="protein sequence ID" value="OGF34556.1"/>
    <property type="molecule type" value="Genomic_DNA"/>
</dbReference>
<dbReference type="Proteomes" id="UP000178656">
    <property type="component" value="Unassembled WGS sequence"/>
</dbReference>
<protein>
    <recommendedName>
        <fullName evidence="3">DNA helicase UvrD</fullName>
    </recommendedName>
</protein>
<dbReference type="SUPFAM" id="SSF89550">
    <property type="entry name" value="PHP domain-like"/>
    <property type="match status" value="1"/>
</dbReference>
<evidence type="ECO:0000313" key="1">
    <source>
        <dbReference type="EMBL" id="OGF34556.1"/>
    </source>
</evidence>
<evidence type="ECO:0008006" key="3">
    <source>
        <dbReference type="Google" id="ProtNLM"/>
    </source>
</evidence>
<dbReference type="PANTHER" id="PTHR40084">
    <property type="entry name" value="PHOSPHOHYDROLASE, PHP FAMILY"/>
    <property type="match status" value="1"/>
</dbReference>
<dbReference type="InterPro" id="IPR016195">
    <property type="entry name" value="Pol/histidinol_Pase-like"/>
</dbReference>
<reference evidence="1 2" key="1">
    <citation type="journal article" date="2016" name="Nat. Commun.">
        <title>Thousands of microbial genomes shed light on interconnected biogeochemical processes in an aquifer system.</title>
        <authorList>
            <person name="Anantharaman K."/>
            <person name="Brown C.T."/>
            <person name="Hug L.A."/>
            <person name="Sharon I."/>
            <person name="Castelle C.J."/>
            <person name="Probst A.J."/>
            <person name="Thomas B.C."/>
            <person name="Singh A."/>
            <person name="Wilkins M.J."/>
            <person name="Karaoz U."/>
            <person name="Brodie E.L."/>
            <person name="Williams K.H."/>
            <person name="Hubbard S.S."/>
            <person name="Banfield J.F."/>
        </authorList>
    </citation>
    <scope>NUCLEOTIDE SEQUENCE [LARGE SCALE GENOMIC DNA]</scope>
</reference>
<proteinExistence type="predicted"/>
<gene>
    <name evidence="1" type="ORF">A2482_01415</name>
</gene>
<name>A0A1F5T783_9BACT</name>
<dbReference type="CDD" id="cd19067">
    <property type="entry name" value="PfuEndoQ-like"/>
    <property type="match status" value="1"/>
</dbReference>
<evidence type="ECO:0000313" key="2">
    <source>
        <dbReference type="Proteomes" id="UP000178656"/>
    </source>
</evidence>
<accession>A0A1F5T783</accession>
<dbReference type="PANTHER" id="PTHR40084:SF1">
    <property type="entry name" value="PHOSPHOTRANSFERASE"/>
    <property type="match status" value="1"/>
</dbReference>